<evidence type="ECO:0000313" key="2">
    <source>
        <dbReference type="EMBL" id="NOT33912.1"/>
    </source>
</evidence>
<feature type="signal peptide" evidence="1">
    <location>
        <begin position="1"/>
        <end position="17"/>
    </location>
</feature>
<dbReference type="EMBL" id="JABFRW010000078">
    <property type="protein sequence ID" value="NOT33912.1"/>
    <property type="molecule type" value="Genomic_DNA"/>
</dbReference>
<reference evidence="2 3" key="1">
    <citation type="submission" date="2020-04" db="EMBL/GenBank/DDBJ databases">
        <title>Metagenomic profiling of ammonia- and methane-oxidizing microorganisms in a Dutch drinking water treatment plant.</title>
        <authorList>
            <person name="Poghosyan L."/>
            <person name="Leucker S."/>
        </authorList>
    </citation>
    <scope>NUCLEOTIDE SEQUENCE [LARGE SCALE GENOMIC DNA]</scope>
    <source>
        <strain evidence="2">S-RSF-IL-03</strain>
    </source>
</reference>
<sequence>MKRLLSTLFLIATVAWAAPGHALVKYDAGTRSIRGVQLLQDATDPKVYYYLPQYPRLATREDGTFELLCLKYLDANGGASGGLFHALIEFTLPPELLAQLQDSLKLIDSGARIAGPVPLMQMVKDGEEGKGSFQVISSLLADRGDGGFTRSMVASGTAPVTPESRAVVGAILSAQGATLLWNSLTGPTSDVSVAIHAYYEAAVPGYNARVTADASTVYQHFSQIANTQKTYSRRQIRDVVDKLKHDGTLKVEVFDRSQGLGIKNDDMAGVLQVVTDKLTQLMFDASTGWSSSPARETAVESNQIQGRQDRGWLARTFGGAKDTQYYTDDQWVLKKRQDIRQNTFVLTLSKNSTIKVPLDTAGNLGGLYGALGQDTRYFRIVNLADPAFEFRPVFFQLDGDVLDSFQDDVNFVSVSFRKTYADRPAFTKSIQFSRAEIQAGKTAQTISFPRLGMTGNDWTGYEYQTRWSLRGGPTLSVPARAEDWIKSHDAAISLAPPLERRVIEIEADRQQFAQQGLSTAVVEFASTLAGKPRLQRKATLRATDTAPTSKVSLYLDPKSPLAYRVSWHSAKGDHLGRLGLVESDYLFIVPPSSDSLRAAAGGGR</sequence>
<dbReference type="Proteomes" id="UP000580839">
    <property type="component" value="Unassembled WGS sequence"/>
</dbReference>
<dbReference type="AlphaFoldDB" id="A0A849SEV9"/>
<evidence type="ECO:0008006" key="4">
    <source>
        <dbReference type="Google" id="ProtNLM"/>
    </source>
</evidence>
<keyword evidence="1" id="KW-0732">Signal</keyword>
<proteinExistence type="predicted"/>
<feature type="chain" id="PRO_5032759326" description="VWA domain-containing protein" evidence="1">
    <location>
        <begin position="18"/>
        <end position="604"/>
    </location>
</feature>
<evidence type="ECO:0000256" key="1">
    <source>
        <dbReference type="SAM" id="SignalP"/>
    </source>
</evidence>
<organism evidence="2 3">
    <name type="scientific">Eiseniibacteriota bacterium</name>
    <dbReference type="NCBI Taxonomy" id="2212470"/>
    <lineage>
        <taxon>Bacteria</taxon>
        <taxon>Candidatus Eiseniibacteriota</taxon>
    </lineage>
</organism>
<name>A0A849SEV9_UNCEI</name>
<accession>A0A849SEV9</accession>
<comment type="caution">
    <text evidence="2">The sequence shown here is derived from an EMBL/GenBank/DDBJ whole genome shotgun (WGS) entry which is preliminary data.</text>
</comment>
<protein>
    <recommendedName>
        <fullName evidence="4">VWA domain-containing protein</fullName>
    </recommendedName>
</protein>
<evidence type="ECO:0000313" key="3">
    <source>
        <dbReference type="Proteomes" id="UP000580839"/>
    </source>
</evidence>
<gene>
    <name evidence="2" type="ORF">HOP12_07055</name>
</gene>